<organism evidence="6 7">
    <name type="scientific">Methylobacter tundripaludum</name>
    <dbReference type="NCBI Taxonomy" id="173365"/>
    <lineage>
        <taxon>Bacteria</taxon>
        <taxon>Pseudomonadati</taxon>
        <taxon>Pseudomonadota</taxon>
        <taxon>Gammaproteobacteria</taxon>
        <taxon>Methylococcales</taxon>
        <taxon>Methylococcaceae</taxon>
        <taxon>Methylobacter</taxon>
    </lineage>
</organism>
<dbReference type="InterPro" id="IPR002145">
    <property type="entry name" value="CopG"/>
</dbReference>
<evidence type="ECO:0000256" key="3">
    <source>
        <dbReference type="ARBA" id="ARBA00022649"/>
    </source>
</evidence>
<dbReference type="PANTHER" id="PTHR36582">
    <property type="entry name" value="ANTITOXIN PARD"/>
    <property type="match status" value="1"/>
</dbReference>
<dbReference type="CDD" id="cd22231">
    <property type="entry name" value="RHH_NikR_HicB-like"/>
    <property type="match status" value="1"/>
</dbReference>
<comment type="function">
    <text evidence="4">Antitoxin component of a type II toxin-antitoxin (TA) system. Neutralizes the effect of toxin ParE.</text>
</comment>
<dbReference type="InterPro" id="IPR022789">
    <property type="entry name" value="ParD"/>
</dbReference>
<dbReference type="NCBIfam" id="TIGR02606">
    <property type="entry name" value="antidote_CC2985"/>
    <property type="match status" value="1"/>
</dbReference>
<dbReference type="PANTHER" id="PTHR36582:SF2">
    <property type="entry name" value="ANTITOXIN PARD"/>
    <property type="match status" value="1"/>
</dbReference>
<comment type="similarity">
    <text evidence="1">Belongs to the ParD antitoxin family.</text>
</comment>
<dbReference type="InterPro" id="IPR038296">
    <property type="entry name" value="ParD_sf"/>
</dbReference>
<keyword evidence="3" id="KW-1277">Toxin-antitoxin system</keyword>
<proteinExistence type="inferred from homology"/>
<evidence type="ECO:0000259" key="5">
    <source>
        <dbReference type="Pfam" id="PF01402"/>
    </source>
</evidence>
<comment type="caution">
    <text evidence="6">The sequence shown here is derived from an EMBL/GenBank/DDBJ whole genome shotgun (WGS) entry which is preliminary data.</text>
</comment>
<evidence type="ECO:0000313" key="7">
    <source>
        <dbReference type="Proteomes" id="UP000240010"/>
    </source>
</evidence>
<dbReference type="InterPro" id="IPR010985">
    <property type="entry name" value="Ribbon_hlx_hlx"/>
</dbReference>
<protein>
    <recommendedName>
        <fullName evidence="2">Antitoxin ParD</fullName>
    </recommendedName>
</protein>
<evidence type="ECO:0000313" key="6">
    <source>
        <dbReference type="EMBL" id="PPK75607.1"/>
    </source>
</evidence>
<evidence type="ECO:0000256" key="4">
    <source>
        <dbReference type="ARBA" id="ARBA00037106"/>
    </source>
</evidence>
<gene>
    <name evidence="6" type="ORF">B0F87_10573</name>
</gene>
<feature type="domain" description="Ribbon-helix-helix protein CopG" evidence="5">
    <location>
        <begin position="6"/>
        <end position="45"/>
    </location>
</feature>
<evidence type="ECO:0000256" key="2">
    <source>
        <dbReference type="ARBA" id="ARBA00017940"/>
    </source>
</evidence>
<evidence type="ECO:0000256" key="1">
    <source>
        <dbReference type="ARBA" id="ARBA00008580"/>
    </source>
</evidence>
<dbReference type="Pfam" id="PF01402">
    <property type="entry name" value="RHH_1"/>
    <property type="match status" value="1"/>
</dbReference>
<dbReference type="Gene3D" id="6.10.10.120">
    <property type="entry name" value="Antitoxin ParD1-like"/>
    <property type="match status" value="1"/>
</dbReference>
<dbReference type="RefSeq" id="WP_104428848.1">
    <property type="nucleotide sequence ID" value="NZ_PTIZ01000005.1"/>
</dbReference>
<dbReference type="SUPFAM" id="SSF47598">
    <property type="entry name" value="Ribbon-helix-helix"/>
    <property type="match status" value="1"/>
</dbReference>
<dbReference type="Proteomes" id="UP000240010">
    <property type="component" value="Unassembled WGS sequence"/>
</dbReference>
<name>A0A2S6HDQ5_9GAMM</name>
<dbReference type="GO" id="GO:0006355">
    <property type="term" value="P:regulation of DNA-templated transcription"/>
    <property type="evidence" value="ECO:0007669"/>
    <property type="project" value="InterPro"/>
</dbReference>
<dbReference type="AlphaFoldDB" id="A0A2S6HDQ5"/>
<dbReference type="EMBL" id="PTIZ01000005">
    <property type="protein sequence ID" value="PPK75607.1"/>
    <property type="molecule type" value="Genomic_DNA"/>
</dbReference>
<sequence length="93" mass="10606">MAHVEKLSIALTPEMAEAVRQCVESGEYASSSEVIREALRDWKLKRSLQQNEIEELRNLWQTGLDSGPGRLDDMNAIKAKARQRLLSQDTEQH</sequence>
<reference evidence="6 7" key="1">
    <citation type="submission" date="2018-02" db="EMBL/GenBank/DDBJ databases">
        <title>Subsurface microbial communities from deep shales in Ohio and West Virginia, USA.</title>
        <authorList>
            <person name="Wrighton K."/>
        </authorList>
    </citation>
    <scope>NUCLEOTIDE SEQUENCE [LARGE SCALE GENOMIC DNA]</scope>
    <source>
        <strain evidence="6 7">OWC-DMM</strain>
    </source>
</reference>
<accession>A0A2S6HDQ5</accession>